<feature type="compositionally biased region" description="Basic and acidic residues" evidence="1">
    <location>
        <begin position="1"/>
        <end position="12"/>
    </location>
</feature>
<organism evidence="2">
    <name type="scientific">Infectious pancreatic necrosis virus</name>
    <dbReference type="NCBI Taxonomy" id="11002"/>
    <lineage>
        <taxon>Viruses</taxon>
        <taxon>Riboviria</taxon>
        <taxon>Orthornavirae</taxon>
        <taxon>Birnaviridae</taxon>
        <taxon>Aquabirnavirus</taxon>
        <taxon>Aquabirnavirus salmonidae</taxon>
    </lineage>
</organism>
<feature type="region of interest" description="Disordered" evidence="1">
    <location>
        <begin position="196"/>
        <end position="218"/>
    </location>
</feature>
<accession>Q69CH9</accession>
<evidence type="ECO:0000313" key="2">
    <source>
        <dbReference type="EMBL" id="AAR10450.1"/>
    </source>
</evidence>
<feature type="compositionally biased region" description="Basic residues" evidence="1">
    <location>
        <begin position="45"/>
        <end position="74"/>
    </location>
</feature>
<sequence>MGLERHSQRNSESRSSCTVHAVSNGSTTHRNGRPIHWRSHQDQRSRRKVPLHGRRRAPQRRARVLGKRRARRKILPSPQEQAGVRQLRGSRASTPLKRSHRPCGAHSQECTRRGIRVPCNHNSRGVPRASRCQPAGPIPLRKRHRERVGHRRGHTLRGRQHVLHCTPTQGDQKKREHSSREDLCWTNHGSLCSTRTVPTCERHRGRSSKDGIHRRNRR</sequence>
<proteinExistence type="predicted"/>
<feature type="compositionally biased region" description="Polar residues" evidence="1">
    <location>
        <begin position="13"/>
        <end position="29"/>
    </location>
</feature>
<feature type="region of interest" description="Disordered" evidence="1">
    <location>
        <begin position="1"/>
        <end position="107"/>
    </location>
</feature>
<evidence type="ECO:0000256" key="1">
    <source>
        <dbReference type="SAM" id="MobiDB-lite"/>
    </source>
</evidence>
<feature type="compositionally biased region" description="Basic and acidic residues" evidence="1">
    <location>
        <begin position="207"/>
        <end position="218"/>
    </location>
</feature>
<dbReference type="EMBL" id="AY354520">
    <property type="protein sequence ID" value="AAR10450.1"/>
    <property type="molecule type" value="Genomic_RNA"/>
</dbReference>
<name>Q69CH9_9VIRU</name>
<protein>
    <submittedName>
        <fullName evidence="2">25-kDa nonstructural protein</fullName>
    </submittedName>
</protein>
<reference evidence="2" key="1">
    <citation type="journal article" date="2004" name="Dis. Aquat. Organ.">
        <title>Molecular characterization of Sp serotype strains of infectious pancreatic necrosis virus exhibiting differences in virulence.</title>
        <authorList>
            <person name="Shivappa R.B."/>
            <person name="Song H."/>
            <person name="Yao K."/>
            <person name="Aas-Eng A."/>
            <person name="Evensen O."/>
            <person name="Vakharia V.N."/>
        </authorList>
    </citation>
    <scope>NUCLEOTIDE SEQUENCE</scope>
    <source>
        <strain evidence="2">Sp116</strain>
    </source>
</reference>